<evidence type="ECO:0000256" key="3">
    <source>
        <dbReference type="ARBA" id="ARBA00022552"/>
    </source>
</evidence>
<dbReference type="PIRSF" id="PIRSF004486">
    <property type="entry name" value="MraW"/>
    <property type="match status" value="1"/>
</dbReference>
<feature type="binding site" evidence="7">
    <location>
        <position position="98"/>
    </location>
    <ligand>
        <name>S-adenosyl-L-methionine</name>
        <dbReference type="ChEBI" id="CHEBI:59789"/>
    </ligand>
</feature>
<dbReference type="InterPro" id="IPR029063">
    <property type="entry name" value="SAM-dependent_MTases_sf"/>
</dbReference>
<evidence type="ECO:0000256" key="6">
    <source>
        <dbReference type="ARBA" id="ARBA00022691"/>
    </source>
</evidence>
<dbReference type="Proteomes" id="UP000032737">
    <property type="component" value="Chromosome"/>
</dbReference>
<evidence type="ECO:0000256" key="8">
    <source>
        <dbReference type="SAM" id="MobiDB-lite"/>
    </source>
</evidence>
<sequence>MTTEKPKRRERYKGTYPKTFNQKYKEQNPEKYQETILKVIEKGNTPAGMHRPIMTTEILDFFDIKEGQIGLDLTLGYGGHTSQMLNVLNHKGHLHATDQDPIELPKTKERLESQGFTSSDFTLHHLNFKDLDLIGQTFDFILADLGVSSMQIDDPKRGFTFKQDGPLDLRMNPSEGVPASIRLQELTTDEIEGMLIENADEVYAHQIALEITKEKHSGNPIDTTKALYQIIKNALAFLPKNDRDDATKKAATRTFQALRIDVNSEYEVLFELLDKLPNFLNPGGKVAILSFHSGEDRLVKKAFKHFYNEGIYKQIDGPISPSNDEIYQNPRSRSAKLRTAIKT</sequence>
<keyword evidence="3 7" id="KW-0698">rRNA processing</keyword>
<comment type="function">
    <text evidence="7">Specifically methylates the N4 position of cytidine in position 1402 (C1402) of 16S rRNA.</text>
</comment>
<keyword evidence="6 7" id="KW-0949">S-adenosyl-L-methionine</keyword>
<keyword evidence="5 7" id="KW-0808">Transferase</keyword>
<dbReference type="Gene3D" id="3.40.50.150">
    <property type="entry name" value="Vaccinia Virus protein VP39"/>
    <property type="match status" value="1"/>
</dbReference>
<keyword evidence="10" id="KW-1185">Reference proteome</keyword>
<organism evidence="9 10">
    <name type="scientific">Acholeplasma brassicae</name>
    <dbReference type="NCBI Taxonomy" id="61635"/>
    <lineage>
        <taxon>Bacteria</taxon>
        <taxon>Bacillati</taxon>
        <taxon>Mycoplasmatota</taxon>
        <taxon>Mollicutes</taxon>
        <taxon>Acholeplasmatales</taxon>
        <taxon>Acholeplasmataceae</taxon>
        <taxon>Acholeplasma</taxon>
    </lineage>
</organism>
<dbReference type="GO" id="GO:0005737">
    <property type="term" value="C:cytoplasm"/>
    <property type="evidence" value="ECO:0007669"/>
    <property type="project" value="UniProtKB-SubCell"/>
</dbReference>
<dbReference type="Pfam" id="PF01795">
    <property type="entry name" value="Methyltransf_5"/>
    <property type="match status" value="1"/>
</dbReference>
<feature type="binding site" evidence="7">
    <location>
        <position position="151"/>
    </location>
    <ligand>
        <name>S-adenosyl-L-methionine</name>
        <dbReference type="ChEBI" id="CHEBI:59789"/>
    </ligand>
</feature>
<reference evidence="9 10" key="1">
    <citation type="journal article" date="2013" name="J. Mol. Microbiol. Biotechnol.">
        <title>Analysis of the Complete Genomes of Acholeplasma brassicae , A. palmae and A. laidlawii and Their Comparison to the Obligate Parasites from ' Candidatus Phytoplasma'.</title>
        <authorList>
            <person name="Kube M."/>
            <person name="Siewert C."/>
            <person name="Migdoll A.M."/>
            <person name="Duduk B."/>
            <person name="Holz S."/>
            <person name="Rabus R."/>
            <person name="Seemuller E."/>
            <person name="Mitrovic J."/>
            <person name="Muller I."/>
            <person name="Buttner C."/>
            <person name="Reinhardt R."/>
        </authorList>
    </citation>
    <scope>NUCLEOTIDE SEQUENCE [LARGE SCALE GENOMIC DNA]</scope>
    <source>
        <strain evidence="10">0502</strain>
    </source>
</reference>
<feature type="binding site" evidence="7">
    <location>
        <begin position="78"/>
        <end position="80"/>
    </location>
    <ligand>
        <name>S-adenosyl-L-methionine</name>
        <dbReference type="ChEBI" id="CHEBI:59789"/>
    </ligand>
</feature>
<dbReference type="AlphaFoldDB" id="U4KRX9"/>
<dbReference type="PANTHER" id="PTHR11265">
    <property type="entry name" value="S-ADENOSYL-METHYLTRANSFERASE MRAW"/>
    <property type="match status" value="1"/>
</dbReference>
<feature type="compositionally biased region" description="Polar residues" evidence="8">
    <location>
        <begin position="322"/>
        <end position="332"/>
    </location>
</feature>
<dbReference type="EMBL" id="FO681348">
    <property type="protein sequence ID" value="CCV66153.1"/>
    <property type="molecule type" value="Genomic_DNA"/>
</dbReference>
<evidence type="ECO:0000256" key="1">
    <source>
        <dbReference type="ARBA" id="ARBA00010396"/>
    </source>
</evidence>
<dbReference type="KEGG" id="abra:BN85311320"/>
<evidence type="ECO:0000256" key="2">
    <source>
        <dbReference type="ARBA" id="ARBA00022490"/>
    </source>
</evidence>
<comment type="catalytic activity">
    <reaction evidence="7">
        <text>cytidine(1402) in 16S rRNA + S-adenosyl-L-methionine = N(4)-methylcytidine(1402) in 16S rRNA + S-adenosyl-L-homocysteine + H(+)</text>
        <dbReference type="Rhea" id="RHEA:42928"/>
        <dbReference type="Rhea" id="RHEA-COMP:10286"/>
        <dbReference type="Rhea" id="RHEA-COMP:10287"/>
        <dbReference type="ChEBI" id="CHEBI:15378"/>
        <dbReference type="ChEBI" id="CHEBI:57856"/>
        <dbReference type="ChEBI" id="CHEBI:59789"/>
        <dbReference type="ChEBI" id="CHEBI:74506"/>
        <dbReference type="ChEBI" id="CHEBI:82748"/>
        <dbReference type="EC" id="2.1.1.199"/>
    </reaction>
</comment>
<dbReference type="OrthoDB" id="9806637at2"/>
<dbReference type="SUPFAM" id="SSF53335">
    <property type="entry name" value="S-adenosyl-L-methionine-dependent methyltransferases"/>
    <property type="match status" value="1"/>
</dbReference>
<feature type="binding site" evidence="7">
    <location>
        <position position="144"/>
    </location>
    <ligand>
        <name>S-adenosyl-L-methionine</name>
        <dbReference type="ChEBI" id="CHEBI:59789"/>
    </ligand>
</feature>
<dbReference type="NCBIfam" id="TIGR00006">
    <property type="entry name" value="16S rRNA (cytosine(1402)-N(4))-methyltransferase RsmH"/>
    <property type="match status" value="1"/>
</dbReference>
<proteinExistence type="inferred from homology"/>
<evidence type="ECO:0000313" key="10">
    <source>
        <dbReference type="Proteomes" id="UP000032737"/>
    </source>
</evidence>
<dbReference type="STRING" id="61635.BN85311320"/>
<gene>
    <name evidence="7 9" type="primary">rsmH</name>
    <name evidence="9" type="ORF">BN85311320</name>
</gene>
<dbReference type="GO" id="GO:0071424">
    <property type="term" value="F:rRNA (cytosine-N4-)-methyltransferase activity"/>
    <property type="evidence" value="ECO:0007669"/>
    <property type="project" value="UniProtKB-UniRule"/>
</dbReference>
<dbReference type="HAMAP" id="MF_01007">
    <property type="entry name" value="16SrRNA_methyltr_H"/>
    <property type="match status" value="1"/>
</dbReference>
<dbReference type="InterPro" id="IPR023397">
    <property type="entry name" value="SAM-dep_MeTrfase_MraW_recog"/>
</dbReference>
<evidence type="ECO:0000256" key="4">
    <source>
        <dbReference type="ARBA" id="ARBA00022603"/>
    </source>
</evidence>
<dbReference type="SUPFAM" id="SSF81799">
    <property type="entry name" value="Putative methyltransferase TM0872, insert domain"/>
    <property type="match status" value="1"/>
</dbReference>
<accession>U4KRX9</accession>
<evidence type="ECO:0000256" key="5">
    <source>
        <dbReference type="ARBA" id="ARBA00022679"/>
    </source>
</evidence>
<dbReference type="PANTHER" id="PTHR11265:SF0">
    <property type="entry name" value="12S RRNA N4-METHYLCYTIDINE METHYLTRANSFERASE"/>
    <property type="match status" value="1"/>
</dbReference>
<keyword evidence="4 7" id="KW-0489">Methyltransferase</keyword>
<keyword evidence="2 7" id="KW-0963">Cytoplasm</keyword>
<dbReference type="Gene3D" id="1.10.150.170">
    <property type="entry name" value="Putative methyltransferase TM0872, insert domain"/>
    <property type="match status" value="1"/>
</dbReference>
<evidence type="ECO:0000313" key="9">
    <source>
        <dbReference type="EMBL" id="CCV66153.1"/>
    </source>
</evidence>
<dbReference type="HOGENOM" id="CLU_038422_1_1_14"/>
<evidence type="ECO:0000256" key="7">
    <source>
        <dbReference type="HAMAP-Rule" id="MF_01007"/>
    </source>
</evidence>
<dbReference type="GO" id="GO:0070475">
    <property type="term" value="P:rRNA base methylation"/>
    <property type="evidence" value="ECO:0007669"/>
    <property type="project" value="UniProtKB-UniRule"/>
</dbReference>
<feature type="region of interest" description="Disordered" evidence="8">
    <location>
        <begin position="322"/>
        <end position="343"/>
    </location>
</feature>
<comment type="subcellular location">
    <subcellularLocation>
        <location evidence="7">Cytoplasm</location>
    </subcellularLocation>
</comment>
<dbReference type="RefSeq" id="WP_030005013.1">
    <property type="nucleotide sequence ID" value="NC_022549.1"/>
</dbReference>
<feature type="compositionally biased region" description="Basic residues" evidence="8">
    <location>
        <begin position="333"/>
        <end position="343"/>
    </location>
</feature>
<dbReference type="InterPro" id="IPR002903">
    <property type="entry name" value="RsmH"/>
</dbReference>
<name>U4KRX9_9MOLU</name>
<protein>
    <recommendedName>
        <fullName evidence="7">Ribosomal RNA small subunit methyltransferase H</fullName>
        <ecNumber evidence="7">2.1.1.199</ecNumber>
    </recommendedName>
    <alternativeName>
        <fullName evidence="7">16S rRNA m(4)C1402 methyltransferase</fullName>
    </alternativeName>
    <alternativeName>
        <fullName evidence="7">rRNA (cytosine-N(4)-)-methyltransferase RsmH</fullName>
    </alternativeName>
</protein>
<comment type="similarity">
    <text evidence="1 7">Belongs to the methyltransferase superfamily. RsmH family.</text>
</comment>
<dbReference type="EC" id="2.1.1.199" evidence="7"/>
<feature type="binding site" evidence="7">
    <location>
        <position position="128"/>
    </location>
    <ligand>
        <name>S-adenosyl-L-methionine</name>
        <dbReference type="ChEBI" id="CHEBI:59789"/>
    </ligand>
</feature>